<organism evidence="2 3">
    <name type="scientific">Eilatimonas milleporae</name>
    <dbReference type="NCBI Taxonomy" id="911205"/>
    <lineage>
        <taxon>Bacteria</taxon>
        <taxon>Pseudomonadati</taxon>
        <taxon>Pseudomonadota</taxon>
        <taxon>Alphaproteobacteria</taxon>
        <taxon>Kordiimonadales</taxon>
        <taxon>Kordiimonadaceae</taxon>
        <taxon>Eilatimonas</taxon>
    </lineage>
</organism>
<evidence type="ECO:0000313" key="2">
    <source>
        <dbReference type="EMBL" id="RMB12395.1"/>
    </source>
</evidence>
<evidence type="ECO:0000256" key="1">
    <source>
        <dbReference type="SAM" id="MobiDB-lite"/>
    </source>
</evidence>
<proteinExistence type="predicted"/>
<evidence type="ECO:0008006" key="4">
    <source>
        <dbReference type="Google" id="ProtNLM"/>
    </source>
</evidence>
<protein>
    <recommendedName>
        <fullName evidence="4">ACT domain-containing protein</fullName>
    </recommendedName>
</protein>
<comment type="caution">
    <text evidence="2">The sequence shown here is derived from an EMBL/GenBank/DDBJ whole genome shotgun (WGS) entry which is preliminary data.</text>
</comment>
<dbReference type="InParanoid" id="A0A3M0CTU7"/>
<sequence length="123" mass="13059">MVLPDCSAYTFTLSGADDPATLPRVLEPFAVLGLAPFSVQARRDAGMLRIDLSFTGLDPDRAETLCRRIGAIVLVAEARMRPCARPDAGTQPDSGAHPEPSVRPDSSVRPDTSVRPETDVAAA</sequence>
<feature type="region of interest" description="Disordered" evidence="1">
    <location>
        <begin position="84"/>
        <end position="123"/>
    </location>
</feature>
<gene>
    <name evidence="2" type="ORF">BXY39_0891</name>
</gene>
<dbReference type="EMBL" id="REFR01000009">
    <property type="protein sequence ID" value="RMB12395.1"/>
    <property type="molecule type" value="Genomic_DNA"/>
</dbReference>
<evidence type="ECO:0000313" key="3">
    <source>
        <dbReference type="Proteomes" id="UP000271227"/>
    </source>
</evidence>
<dbReference type="Proteomes" id="UP000271227">
    <property type="component" value="Unassembled WGS sequence"/>
</dbReference>
<feature type="compositionally biased region" description="Basic and acidic residues" evidence="1">
    <location>
        <begin position="100"/>
        <end position="123"/>
    </location>
</feature>
<accession>A0A3M0CTU7</accession>
<dbReference type="OrthoDB" id="7062678at2"/>
<name>A0A3M0CTU7_9PROT</name>
<dbReference type="RefSeq" id="WP_121937570.1">
    <property type="nucleotide sequence ID" value="NZ_REFR01000009.1"/>
</dbReference>
<dbReference type="AlphaFoldDB" id="A0A3M0CTU7"/>
<keyword evidence="3" id="KW-1185">Reference proteome</keyword>
<reference evidence="2 3" key="1">
    <citation type="submission" date="2018-10" db="EMBL/GenBank/DDBJ databases">
        <title>Genomic Encyclopedia of Archaeal and Bacterial Type Strains, Phase II (KMG-II): from individual species to whole genera.</title>
        <authorList>
            <person name="Goeker M."/>
        </authorList>
    </citation>
    <scope>NUCLEOTIDE SEQUENCE [LARGE SCALE GENOMIC DNA]</scope>
    <source>
        <strain evidence="2 3">DSM 25217</strain>
    </source>
</reference>